<reference evidence="1" key="1">
    <citation type="submission" date="2018-02" db="EMBL/GenBank/DDBJ databases">
        <title>Rhizophora mucronata_Transcriptome.</title>
        <authorList>
            <person name="Meera S.P."/>
            <person name="Sreeshan A."/>
            <person name="Augustine A."/>
        </authorList>
    </citation>
    <scope>NUCLEOTIDE SEQUENCE</scope>
    <source>
        <tissue evidence="1">Leaf</tissue>
    </source>
</reference>
<dbReference type="EMBL" id="GGEC01088121">
    <property type="protein sequence ID" value="MBX68605.1"/>
    <property type="molecule type" value="Transcribed_RNA"/>
</dbReference>
<protein>
    <submittedName>
        <fullName evidence="1">Uncharacterized protein</fullName>
    </submittedName>
</protein>
<proteinExistence type="predicted"/>
<sequence length="72" mass="8332">MSLDARTVSQLKVNSLRSTFANFFFEEIDTATMRKTGVFAYHFITYYTSLTIHKIPHQPKPNIQFGSKHPHS</sequence>
<accession>A0A2P2QNV5</accession>
<evidence type="ECO:0000313" key="1">
    <source>
        <dbReference type="EMBL" id="MBX68605.1"/>
    </source>
</evidence>
<dbReference type="AlphaFoldDB" id="A0A2P2QNV5"/>
<name>A0A2P2QNV5_RHIMU</name>
<organism evidence="1">
    <name type="scientific">Rhizophora mucronata</name>
    <name type="common">Asiatic mangrove</name>
    <dbReference type="NCBI Taxonomy" id="61149"/>
    <lineage>
        <taxon>Eukaryota</taxon>
        <taxon>Viridiplantae</taxon>
        <taxon>Streptophyta</taxon>
        <taxon>Embryophyta</taxon>
        <taxon>Tracheophyta</taxon>
        <taxon>Spermatophyta</taxon>
        <taxon>Magnoliopsida</taxon>
        <taxon>eudicotyledons</taxon>
        <taxon>Gunneridae</taxon>
        <taxon>Pentapetalae</taxon>
        <taxon>rosids</taxon>
        <taxon>fabids</taxon>
        <taxon>Malpighiales</taxon>
        <taxon>Rhizophoraceae</taxon>
        <taxon>Rhizophora</taxon>
    </lineage>
</organism>